<reference evidence="5" key="1">
    <citation type="submission" date="2016-10" db="EMBL/GenBank/DDBJ databases">
        <authorList>
            <person name="Varghese N."/>
            <person name="Submissions S."/>
        </authorList>
    </citation>
    <scope>NUCLEOTIDE SEQUENCE [LARGE SCALE GENOMIC DNA]</scope>
    <source>
        <strain evidence="5">NRRL B-59562</strain>
    </source>
</reference>
<dbReference type="Pfam" id="PF05378">
    <property type="entry name" value="Hydant_A_N"/>
    <property type="match status" value="1"/>
</dbReference>
<feature type="domain" description="Hydantoinase/oxoprolinase N-terminal" evidence="2">
    <location>
        <begin position="3"/>
        <end position="183"/>
    </location>
</feature>
<dbReference type="InterPro" id="IPR045079">
    <property type="entry name" value="Oxoprolinase-like"/>
</dbReference>
<evidence type="ECO:0000313" key="5">
    <source>
        <dbReference type="Proteomes" id="UP000243778"/>
    </source>
</evidence>
<dbReference type="PANTHER" id="PTHR11365:SF23">
    <property type="entry name" value="HYPOTHETICAL 5-OXOPROLINASE (EUROFUNG)-RELATED"/>
    <property type="match status" value="1"/>
</dbReference>
<gene>
    <name evidence="4" type="ORF">SAMN05216287_4195</name>
</gene>
<dbReference type="SUPFAM" id="SSF53067">
    <property type="entry name" value="Actin-like ATPase domain"/>
    <property type="match status" value="1"/>
</dbReference>
<accession>A0A1H3FW52</accession>
<dbReference type="InterPro" id="IPR049517">
    <property type="entry name" value="ACX-like_C"/>
</dbReference>
<dbReference type="STRING" id="1007099.SAMN05216287_4195"/>
<dbReference type="InterPro" id="IPR008040">
    <property type="entry name" value="Hydant_A_N"/>
</dbReference>
<dbReference type="GO" id="GO:0017168">
    <property type="term" value="F:5-oxoprolinase (ATP-hydrolyzing) activity"/>
    <property type="evidence" value="ECO:0007669"/>
    <property type="project" value="TreeGrafter"/>
</dbReference>
<dbReference type="InterPro" id="IPR043129">
    <property type="entry name" value="ATPase_NBD"/>
</dbReference>
<organism evidence="4 5">
    <name type="scientific">Pseudomonas kuykendallii</name>
    <dbReference type="NCBI Taxonomy" id="1007099"/>
    <lineage>
        <taxon>Bacteria</taxon>
        <taxon>Pseudomonadati</taxon>
        <taxon>Pseudomonadota</taxon>
        <taxon>Gammaproteobacteria</taxon>
        <taxon>Pseudomonadales</taxon>
        <taxon>Pseudomonadaceae</taxon>
        <taxon>Pseudomonas</taxon>
    </lineage>
</organism>
<evidence type="ECO:0000259" key="3">
    <source>
        <dbReference type="Pfam" id="PF19278"/>
    </source>
</evidence>
<dbReference type="RefSeq" id="WP_090231596.1">
    <property type="nucleotide sequence ID" value="NZ_FNNU01000008.1"/>
</dbReference>
<dbReference type="EMBL" id="FNNU01000008">
    <property type="protein sequence ID" value="SDX95196.1"/>
    <property type="molecule type" value="Genomic_DNA"/>
</dbReference>
<evidence type="ECO:0000259" key="2">
    <source>
        <dbReference type="Pfam" id="PF05378"/>
    </source>
</evidence>
<dbReference type="Pfam" id="PF19278">
    <property type="entry name" value="Hydant_A_C"/>
    <property type="match status" value="1"/>
</dbReference>
<keyword evidence="5" id="KW-1185">Reference proteome</keyword>
<dbReference type="Pfam" id="PF01968">
    <property type="entry name" value="Hydantoinase_A"/>
    <property type="match status" value="1"/>
</dbReference>
<dbReference type="GO" id="GO:0005829">
    <property type="term" value="C:cytosol"/>
    <property type="evidence" value="ECO:0007669"/>
    <property type="project" value="TreeGrafter"/>
</dbReference>
<proteinExistence type="predicted"/>
<feature type="domain" description="Acetophenone carboxylase-like C-terminal" evidence="3">
    <location>
        <begin position="534"/>
        <end position="680"/>
    </location>
</feature>
<dbReference type="Proteomes" id="UP000243778">
    <property type="component" value="Unassembled WGS sequence"/>
</dbReference>
<dbReference type="OrthoDB" id="9768323at2"/>
<evidence type="ECO:0000259" key="1">
    <source>
        <dbReference type="Pfam" id="PF01968"/>
    </source>
</evidence>
<evidence type="ECO:0000313" key="4">
    <source>
        <dbReference type="EMBL" id="SDX95196.1"/>
    </source>
</evidence>
<sequence>MYRISVDTGGTFTDVVVTDSSGGYTIGKALTTHARIFDGMREALGVAAEQLGLGVEALLGATDLFIYGTTRATNAIVTQRVAKTALLVTEGFPDILVLREGGKLNPHDFSRDYPEPYVPRRYTFEVRERIRADGSVSRDFDEAQAREVIGQLARHDFEAIAVCLLWSIANPAHEQRLAALLDELLPGVPYTLSHRILPVIREYRRASATSIDASLKPLMQQHLSGLERDLRAAGYANDILVSTTLGGCMNVAELIEAPIHTVKSGPAMAPVAAAAYTRLEDLGSNAIVCDTGGTTFDVGLVRDGNLTYSRDTWLGGLWSGHLLGISSVDIRSVGAGGGSIAWCDEGGLMRVGPQSAGSDPGPACYGRGGELPTVSDAACVLGYFNAGAFLGGRMRLDVAAARRALAPLAERFGASIEQTAYDIISLASELMIKAIREITIAEGVNPNESTLVAGGGAAGINILPIARELECERVVLPKAASALSAAGMQFADILKEETASLVTTSNRFDHAAVNRTLGELEGRLLGFLEGLGAQAQDKARLEFFVEARYFGQIWELDTPLPFSRIEDAADVERLVEAFHQVHQRVFAIDDRASAVECINWKARLTVALSSPLVQSLARAAQGEDAPVAAYRTCHFDAGVSIETPIHAGADLLPGHHVQGPAIIEEPTTTLVVYPGMSARVSDAGNYILSYQ</sequence>
<name>A0A1H3FW52_9PSED</name>
<feature type="domain" description="Hydantoinase A/oxoprolinase" evidence="1">
    <location>
        <begin position="205"/>
        <end position="496"/>
    </location>
</feature>
<dbReference type="AlphaFoldDB" id="A0A1H3FW52"/>
<dbReference type="PANTHER" id="PTHR11365">
    <property type="entry name" value="5-OXOPROLINASE RELATED"/>
    <property type="match status" value="1"/>
</dbReference>
<protein>
    <submittedName>
        <fullName evidence="4">N-methylhydantoinase A</fullName>
    </submittedName>
</protein>
<dbReference type="GO" id="GO:0006749">
    <property type="term" value="P:glutathione metabolic process"/>
    <property type="evidence" value="ECO:0007669"/>
    <property type="project" value="TreeGrafter"/>
</dbReference>
<dbReference type="InterPro" id="IPR002821">
    <property type="entry name" value="Hydantoinase_A"/>
</dbReference>